<reference evidence="2 3" key="1">
    <citation type="submission" date="2018-09" db="EMBL/GenBank/DDBJ databases">
        <title>Genome Sequence of Paenibacillus lautus Strain E7593-69, Azo Dye-Degrading Bacteria, Isolated from Commercial Tattoo Inks.</title>
        <authorList>
            <person name="Nho S.W."/>
            <person name="Kim S.-J."/>
            <person name="Kweon O."/>
            <person name="Cerniglia C.E."/>
        </authorList>
    </citation>
    <scope>NUCLEOTIDE SEQUENCE [LARGE SCALE GENOMIC DNA]</scope>
    <source>
        <strain evidence="2 3">E7593-69</strain>
    </source>
</reference>
<dbReference type="InterPro" id="IPR000182">
    <property type="entry name" value="GNAT_dom"/>
</dbReference>
<evidence type="ECO:0000313" key="3">
    <source>
        <dbReference type="Proteomes" id="UP000266552"/>
    </source>
</evidence>
<dbReference type="Pfam" id="PF00583">
    <property type="entry name" value="Acetyltransf_1"/>
    <property type="match status" value="1"/>
</dbReference>
<gene>
    <name evidence="2" type="ORF">D5F53_17040</name>
</gene>
<protein>
    <submittedName>
        <fullName evidence="2">GNAT family N-acetyltransferase</fullName>
    </submittedName>
</protein>
<feature type="domain" description="N-acetyltransferase" evidence="1">
    <location>
        <begin position="19"/>
        <end position="178"/>
    </location>
</feature>
<organism evidence="2 3">
    <name type="scientific">Paenibacillus lautus</name>
    <name type="common">Bacillus lautus</name>
    <dbReference type="NCBI Taxonomy" id="1401"/>
    <lineage>
        <taxon>Bacteria</taxon>
        <taxon>Bacillati</taxon>
        <taxon>Bacillota</taxon>
        <taxon>Bacilli</taxon>
        <taxon>Bacillales</taxon>
        <taxon>Paenibacillaceae</taxon>
        <taxon>Paenibacillus</taxon>
    </lineage>
</organism>
<evidence type="ECO:0000313" key="2">
    <source>
        <dbReference type="EMBL" id="AYB44876.1"/>
    </source>
</evidence>
<dbReference type="SUPFAM" id="SSF55729">
    <property type="entry name" value="Acyl-CoA N-acyltransferases (Nat)"/>
    <property type="match status" value="1"/>
</dbReference>
<sequence>MLFDYGVNLMKEECINIQIKVHRATKTDSQSILDLWKGSARWIQSKGINQWNPDHFNINQVHECFDSGFEFYLARMNGEVVGTFYICWSDPILWEELDNNNSGYIHRFAVSRAHIGSGIGRQLINWAEVYIRNSGKNIRLDCMAENARLNRYYIEMGYKHIRYIEWKNGWKINLYEKY</sequence>
<dbReference type="CDD" id="cd04301">
    <property type="entry name" value="NAT_SF"/>
    <property type="match status" value="1"/>
</dbReference>
<dbReference type="EMBL" id="CP032412">
    <property type="protein sequence ID" value="AYB44876.1"/>
    <property type="molecule type" value="Genomic_DNA"/>
</dbReference>
<dbReference type="InterPro" id="IPR016181">
    <property type="entry name" value="Acyl_CoA_acyltransferase"/>
</dbReference>
<dbReference type="KEGG" id="plw:D5F53_17040"/>
<dbReference type="PROSITE" id="PS51186">
    <property type="entry name" value="GNAT"/>
    <property type="match status" value="1"/>
</dbReference>
<dbReference type="Gene3D" id="3.40.630.30">
    <property type="match status" value="1"/>
</dbReference>
<accession>A0A385TMN3</accession>
<name>A0A385TMN3_PAELA</name>
<evidence type="ECO:0000259" key="1">
    <source>
        <dbReference type="PROSITE" id="PS51186"/>
    </source>
</evidence>
<keyword evidence="2" id="KW-0808">Transferase</keyword>
<dbReference type="Proteomes" id="UP000266552">
    <property type="component" value="Chromosome"/>
</dbReference>
<dbReference type="GO" id="GO:0016747">
    <property type="term" value="F:acyltransferase activity, transferring groups other than amino-acyl groups"/>
    <property type="evidence" value="ECO:0007669"/>
    <property type="project" value="InterPro"/>
</dbReference>
<dbReference type="AlphaFoldDB" id="A0A385TMN3"/>
<keyword evidence="3" id="KW-1185">Reference proteome</keyword>
<proteinExistence type="predicted"/>